<name>A0A4Y7XER5_9GAMM</name>
<accession>A0A4Y7XER5</accession>
<organism evidence="1 2">
    <name type="scientific">Alkanindiges illinoisensis</name>
    <dbReference type="NCBI Taxonomy" id="197183"/>
    <lineage>
        <taxon>Bacteria</taxon>
        <taxon>Pseudomonadati</taxon>
        <taxon>Pseudomonadota</taxon>
        <taxon>Gammaproteobacteria</taxon>
        <taxon>Moraxellales</taxon>
        <taxon>Moraxellaceae</taxon>
        <taxon>Alkanindiges</taxon>
    </lineage>
</organism>
<dbReference type="EMBL" id="SNTY01000012">
    <property type="protein sequence ID" value="TEU30096.1"/>
    <property type="molecule type" value="Genomic_DNA"/>
</dbReference>
<evidence type="ECO:0000313" key="2">
    <source>
        <dbReference type="Proteomes" id="UP000297834"/>
    </source>
</evidence>
<evidence type="ECO:0000313" key="1">
    <source>
        <dbReference type="EMBL" id="TEU30096.1"/>
    </source>
</evidence>
<gene>
    <name evidence="1" type="ORF">E2B99_03385</name>
</gene>
<dbReference type="GO" id="GO:0005524">
    <property type="term" value="F:ATP binding"/>
    <property type="evidence" value="ECO:0007669"/>
    <property type="project" value="UniProtKB-KW"/>
</dbReference>
<keyword evidence="1" id="KW-0067">ATP-binding</keyword>
<comment type="caution">
    <text evidence="1">The sequence shown here is derived from an EMBL/GenBank/DDBJ whole genome shotgun (WGS) entry which is preliminary data.</text>
</comment>
<reference evidence="1 2" key="1">
    <citation type="submission" date="2019-03" db="EMBL/GenBank/DDBJ databases">
        <title>Alkanindiges illinoisensis: a potential pathogenic isolated from ascites of a gastric cancer patient with abdominal metastasis.</title>
        <authorList>
            <person name="Hu X."/>
            <person name="Yang B."/>
            <person name="Yan X."/>
            <person name="Lin L."/>
            <person name="Zhao H."/>
            <person name="Zhou F."/>
            <person name="Su B."/>
            <person name="Chen J."/>
            <person name="Rui Y."/>
            <person name="Wang Q."/>
            <person name="Zheng L."/>
        </authorList>
    </citation>
    <scope>NUCLEOTIDE SEQUENCE [LARGE SCALE GENOMIC DNA]</scope>
    <source>
        <strain evidence="1 2">NFYY 23406</strain>
    </source>
</reference>
<dbReference type="OrthoDB" id="9983252at2"/>
<dbReference type="AlphaFoldDB" id="A0A4Y7XER5"/>
<proteinExistence type="predicted"/>
<protein>
    <submittedName>
        <fullName evidence="1">ABC transporter ATP-binding protein</fullName>
    </submittedName>
</protein>
<keyword evidence="2" id="KW-1185">Reference proteome</keyword>
<dbReference type="Proteomes" id="UP000297834">
    <property type="component" value="Unassembled WGS sequence"/>
</dbReference>
<keyword evidence="1" id="KW-0547">Nucleotide-binding</keyword>
<sequence length="57" mass="6536">MSLLEQIRLAKAELDHYGSCSRAGKTPEQLAEIDNKFYAALDRLKDLRQLMASKRIK</sequence>
<dbReference type="RefSeq" id="WP_134243577.1">
    <property type="nucleotide sequence ID" value="NZ_SNTY01000012.1"/>
</dbReference>